<dbReference type="PANTHER" id="PTHR44259:SF113">
    <property type="entry name" value="OS06G0659700 PROTEIN"/>
    <property type="match status" value="1"/>
</dbReference>
<gene>
    <name evidence="2" type="ORF">M6B38_112800</name>
</gene>
<dbReference type="InterPro" id="IPR005174">
    <property type="entry name" value="KIB1-4_b-propeller"/>
</dbReference>
<reference evidence="2" key="2">
    <citation type="submission" date="2023-04" db="EMBL/GenBank/DDBJ databases">
        <authorList>
            <person name="Bruccoleri R.E."/>
            <person name="Oakeley E.J."/>
            <person name="Faust A.-M."/>
            <person name="Dessus-Babus S."/>
            <person name="Altorfer M."/>
            <person name="Burckhardt D."/>
            <person name="Oertli M."/>
            <person name="Naumann U."/>
            <person name="Petersen F."/>
            <person name="Wong J."/>
        </authorList>
    </citation>
    <scope>NUCLEOTIDE SEQUENCE</scope>
    <source>
        <strain evidence="2">GSM-AAB239-AS_SAM_17_03QT</strain>
        <tissue evidence="2">Leaf</tissue>
    </source>
</reference>
<evidence type="ECO:0000313" key="2">
    <source>
        <dbReference type="EMBL" id="KAJ6793105.1"/>
    </source>
</evidence>
<evidence type="ECO:0000259" key="1">
    <source>
        <dbReference type="Pfam" id="PF03478"/>
    </source>
</evidence>
<comment type="caution">
    <text evidence="2">The sequence shown here is derived from an EMBL/GenBank/DDBJ whole genome shotgun (WGS) entry which is preliminary data.</text>
</comment>
<evidence type="ECO:0000313" key="3">
    <source>
        <dbReference type="Proteomes" id="UP001140949"/>
    </source>
</evidence>
<protein>
    <submittedName>
        <fullName evidence="2">F-box protein</fullName>
    </submittedName>
</protein>
<sequence>MGCWQDLPSDVVRSLAASLHGVDDLARLAVTCRSWSEALTGYRPAFTSPHFPWLVPTALYELQQVPMYSPNTCRFHRFPPPTPFLGRGTRVVGRHHGWLVVLDASLRVRVFNPVTGDRARRSLPAFPKEVHVRKVALSSSPSAAAAGNDGVDVVAAAAVYDGFDKAAIVFARAGDDAWTGRIRLPFPYVAEVAYCRHGGGNFFVMNPDGLYQIVNPSGPVGAPAWIGPAPFQSFDIFKYSSLVSSPSSGHLLAVGRVEWSLSMTISRTPVVRKFNPPDAAAVSSGGSSSSRWVEIKDLGDESLFVGGGHAMLLPAGGSGNRIRRNCIYYSGGFHSSSNSELFDMDKGIFEPLPGPPKSCLFWFLPSLS</sequence>
<proteinExistence type="predicted"/>
<dbReference type="AlphaFoldDB" id="A0AAX6DN18"/>
<feature type="domain" description="KIB1-4 beta-propeller" evidence="1">
    <location>
        <begin position="67"/>
        <end position="338"/>
    </location>
</feature>
<dbReference type="InterPro" id="IPR050942">
    <property type="entry name" value="F-box_BR-signaling"/>
</dbReference>
<name>A0AAX6DN18_IRIPA</name>
<organism evidence="2 3">
    <name type="scientific">Iris pallida</name>
    <name type="common">Sweet iris</name>
    <dbReference type="NCBI Taxonomy" id="29817"/>
    <lineage>
        <taxon>Eukaryota</taxon>
        <taxon>Viridiplantae</taxon>
        <taxon>Streptophyta</taxon>
        <taxon>Embryophyta</taxon>
        <taxon>Tracheophyta</taxon>
        <taxon>Spermatophyta</taxon>
        <taxon>Magnoliopsida</taxon>
        <taxon>Liliopsida</taxon>
        <taxon>Asparagales</taxon>
        <taxon>Iridaceae</taxon>
        <taxon>Iridoideae</taxon>
        <taxon>Irideae</taxon>
        <taxon>Iris</taxon>
    </lineage>
</organism>
<dbReference type="Proteomes" id="UP001140949">
    <property type="component" value="Unassembled WGS sequence"/>
</dbReference>
<dbReference type="Pfam" id="PF03478">
    <property type="entry name" value="Beta-prop_KIB1-4"/>
    <property type="match status" value="1"/>
</dbReference>
<reference evidence="2" key="1">
    <citation type="journal article" date="2023" name="GigaByte">
        <title>Genome assembly of the bearded iris, Iris pallida Lam.</title>
        <authorList>
            <person name="Bruccoleri R.E."/>
            <person name="Oakeley E.J."/>
            <person name="Faust A.M.E."/>
            <person name="Altorfer M."/>
            <person name="Dessus-Babus S."/>
            <person name="Burckhardt D."/>
            <person name="Oertli M."/>
            <person name="Naumann U."/>
            <person name="Petersen F."/>
            <person name="Wong J."/>
        </authorList>
    </citation>
    <scope>NUCLEOTIDE SEQUENCE</scope>
    <source>
        <strain evidence="2">GSM-AAB239-AS_SAM_17_03QT</strain>
    </source>
</reference>
<dbReference type="PANTHER" id="PTHR44259">
    <property type="entry name" value="OS07G0183000 PROTEIN-RELATED"/>
    <property type="match status" value="1"/>
</dbReference>
<keyword evidence="3" id="KW-1185">Reference proteome</keyword>
<dbReference type="EMBL" id="JANAVB010043220">
    <property type="protein sequence ID" value="KAJ6793105.1"/>
    <property type="molecule type" value="Genomic_DNA"/>
</dbReference>
<accession>A0AAX6DN18</accession>